<accession>A0ABV2WQ39</accession>
<feature type="region of interest" description="Disordered" evidence="1">
    <location>
        <begin position="1"/>
        <end position="54"/>
    </location>
</feature>
<name>A0ABV2WQ39_9NOCA</name>
<keyword evidence="3" id="KW-1185">Reference proteome</keyword>
<reference evidence="2 3" key="1">
    <citation type="submission" date="2024-06" db="EMBL/GenBank/DDBJ databases">
        <title>The Natural Products Discovery Center: Release of the First 8490 Sequenced Strains for Exploring Actinobacteria Biosynthetic Diversity.</title>
        <authorList>
            <person name="Kalkreuter E."/>
            <person name="Kautsar S.A."/>
            <person name="Yang D."/>
            <person name="Bader C.D."/>
            <person name="Teijaro C.N."/>
            <person name="Fluegel L."/>
            <person name="Davis C.M."/>
            <person name="Simpson J.R."/>
            <person name="Lauterbach L."/>
            <person name="Steele A.D."/>
            <person name="Gui C."/>
            <person name="Meng S."/>
            <person name="Li G."/>
            <person name="Viehrig K."/>
            <person name="Ye F."/>
            <person name="Su P."/>
            <person name="Kiefer A.F."/>
            <person name="Nichols A."/>
            <person name="Cepeda A.J."/>
            <person name="Yan W."/>
            <person name="Fan B."/>
            <person name="Jiang Y."/>
            <person name="Adhikari A."/>
            <person name="Zheng C.-J."/>
            <person name="Schuster L."/>
            <person name="Cowan T.M."/>
            <person name="Smanski M.J."/>
            <person name="Chevrette M.G."/>
            <person name="De Carvalho L.P.S."/>
            <person name="Shen B."/>
        </authorList>
    </citation>
    <scope>NUCLEOTIDE SEQUENCE [LARGE SCALE GENOMIC DNA]</scope>
    <source>
        <strain evidence="2 3">NPDC019708</strain>
    </source>
</reference>
<sequence>MYPVAPAGDTRSNADSAARISAPKRPMGVRGEPLRQPEPAVGERAIDRLLPQRR</sequence>
<dbReference type="EMBL" id="JBEYBF010000008">
    <property type="protein sequence ID" value="MEU1952991.1"/>
    <property type="molecule type" value="Genomic_DNA"/>
</dbReference>
<evidence type="ECO:0000256" key="1">
    <source>
        <dbReference type="SAM" id="MobiDB-lite"/>
    </source>
</evidence>
<organism evidence="2 3">
    <name type="scientific">Nocardia rhamnosiphila</name>
    <dbReference type="NCBI Taxonomy" id="426716"/>
    <lineage>
        <taxon>Bacteria</taxon>
        <taxon>Bacillati</taxon>
        <taxon>Actinomycetota</taxon>
        <taxon>Actinomycetes</taxon>
        <taxon>Mycobacteriales</taxon>
        <taxon>Nocardiaceae</taxon>
        <taxon>Nocardia</taxon>
    </lineage>
</organism>
<evidence type="ECO:0000313" key="2">
    <source>
        <dbReference type="EMBL" id="MEU1952991.1"/>
    </source>
</evidence>
<dbReference type="Proteomes" id="UP001550628">
    <property type="component" value="Unassembled WGS sequence"/>
</dbReference>
<proteinExistence type="predicted"/>
<dbReference type="RefSeq" id="WP_156058709.1">
    <property type="nucleotide sequence ID" value="NZ_JBEXYG010000001.1"/>
</dbReference>
<comment type="caution">
    <text evidence="2">The sequence shown here is derived from an EMBL/GenBank/DDBJ whole genome shotgun (WGS) entry which is preliminary data.</text>
</comment>
<gene>
    <name evidence="2" type="ORF">ABZ510_14100</name>
</gene>
<evidence type="ECO:0000313" key="3">
    <source>
        <dbReference type="Proteomes" id="UP001550628"/>
    </source>
</evidence>
<dbReference type="GeneID" id="96248395"/>
<protein>
    <submittedName>
        <fullName evidence="2">Uncharacterized protein</fullName>
    </submittedName>
</protein>